<keyword evidence="2" id="KW-1133">Transmembrane helix</keyword>
<organism evidence="3 4">
    <name type="scientific">Pseudoclavibacter caeni</name>
    <dbReference type="NCBI Taxonomy" id="908846"/>
    <lineage>
        <taxon>Bacteria</taxon>
        <taxon>Bacillati</taxon>
        <taxon>Actinomycetota</taxon>
        <taxon>Actinomycetes</taxon>
        <taxon>Micrococcales</taxon>
        <taxon>Microbacteriaceae</taxon>
        <taxon>Pseudoclavibacter</taxon>
    </lineage>
</organism>
<protein>
    <recommendedName>
        <fullName evidence="5">HdeD family acid-resistance protein</fullName>
    </recommendedName>
</protein>
<evidence type="ECO:0008006" key="5">
    <source>
        <dbReference type="Google" id="ProtNLM"/>
    </source>
</evidence>
<sequence>MTPATLWRGSRGRLPTPRRSGRLGDEMRENPDGVPGRVETAPRSARRWLWPFGRGVVAAAVAVVIALNADHTGAFTAWTFAAWGIVTGVLIGGWAIRGVEDTMTRFYLGVVAGVTLLAGVMAPFWAAASPEPTARLIMVWAFVAGAVETLAALRMEAGEAMRSDHLIAGVLGLLLGLAESGAGQSVWGAGLLGFYLALVGVQQMIAGFGLRDERDRDDAGQRSEEAHG</sequence>
<dbReference type="InterPro" id="IPR005325">
    <property type="entry name" value="DUF308_memb"/>
</dbReference>
<dbReference type="Proteomes" id="UP000481339">
    <property type="component" value="Unassembled WGS sequence"/>
</dbReference>
<dbReference type="AlphaFoldDB" id="A0A7C8FS25"/>
<evidence type="ECO:0000256" key="2">
    <source>
        <dbReference type="SAM" id="Phobius"/>
    </source>
</evidence>
<feature type="transmembrane region" description="Helical" evidence="2">
    <location>
        <begin position="189"/>
        <end position="210"/>
    </location>
</feature>
<accession>A0A7C8FS25</accession>
<evidence type="ECO:0000256" key="1">
    <source>
        <dbReference type="SAM" id="MobiDB-lite"/>
    </source>
</evidence>
<keyword evidence="2" id="KW-0812">Transmembrane</keyword>
<evidence type="ECO:0000313" key="4">
    <source>
        <dbReference type="Proteomes" id="UP000481339"/>
    </source>
</evidence>
<feature type="transmembrane region" description="Helical" evidence="2">
    <location>
        <begin position="48"/>
        <end position="69"/>
    </location>
</feature>
<feature type="transmembrane region" description="Helical" evidence="2">
    <location>
        <begin position="106"/>
        <end position="128"/>
    </location>
</feature>
<keyword evidence="4" id="KW-1185">Reference proteome</keyword>
<feature type="transmembrane region" description="Helical" evidence="2">
    <location>
        <begin position="165"/>
        <end position="183"/>
    </location>
</feature>
<keyword evidence="2" id="KW-0472">Membrane</keyword>
<comment type="caution">
    <text evidence="3">The sequence shown here is derived from an EMBL/GenBank/DDBJ whole genome shotgun (WGS) entry which is preliminary data.</text>
</comment>
<proteinExistence type="predicted"/>
<dbReference type="OrthoDB" id="5126240at2"/>
<feature type="transmembrane region" description="Helical" evidence="2">
    <location>
        <begin position="75"/>
        <end position="94"/>
    </location>
</feature>
<feature type="compositionally biased region" description="Basic and acidic residues" evidence="1">
    <location>
        <begin position="22"/>
        <end position="31"/>
    </location>
</feature>
<dbReference type="EMBL" id="WBKA01000001">
    <property type="protein sequence ID" value="KAB1633675.1"/>
    <property type="molecule type" value="Genomic_DNA"/>
</dbReference>
<feature type="region of interest" description="Disordered" evidence="1">
    <location>
        <begin position="1"/>
        <end position="39"/>
    </location>
</feature>
<feature type="transmembrane region" description="Helical" evidence="2">
    <location>
        <begin position="134"/>
        <end position="153"/>
    </location>
</feature>
<dbReference type="Pfam" id="PF03729">
    <property type="entry name" value="DUF308"/>
    <property type="match status" value="1"/>
</dbReference>
<gene>
    <name evidence="3" type="ORF">F8O02_01745</name>
</gene>
<name>A0A7C8FS25_9MICO</name>
<reference evidence="3 4" key="1">
    <citation type="submission" date="2019-09" db="EMBL/GenBank/DDBJ databases">
        <title>Phylogeny of genus Pseudoclavibacter and closely related genus.</title>
        <authorList>
            <person name="Li Y."/>
        </authorList>
    </citation>
    <scope>NUCLEOTIDE SEQUENCE [LARGE SCALE GENOMIC DNA]</scope>
    <source>
        <strain evidence="3 4">JCM 16921</strain>
    </source>
</reference>
<evidence type="ECO:0000313" key="3">
    <source>
        <dbReference type="EMBL" id="KAB1633675.1"/>
    </source>
</evidence>